<dbReference type="Proteomes" id="UP000002357">
    <property type="component" value="Plasmid pSCL4"/>
</dbReference>
<proteinExistence type="predicted"/>
<dbReference type="SUPFAM" id="SSF158682">
    <property type="entry name" value="TerB-like"/>
    <property type="match status" value="1"/>
</dbReference>
<geneLocation type="plasmid" evidence="1 2">
    <name>pSCL4</name>
</geneLocation>
<keyword evidence="1" id="KW-0614">Plasmid</keyword>
<dbReference type="eggNOG" id="COG3793">
    <property type="taxonomic scope" value="Bacteria"/>
</dbReference>
<dbReference type="Gene3D" id="1.10.3680.10">
    <property type="entry name" value="TerB-like"/>
    <property type="match status" value="1"/>
</dbReference>
<keyword evidence="2" id="KW-1185">Reference proteome</keyword>
<sequence length="185" mass="19528">MIAGPQPHGGPARCQEVVCVSIAQETAAEIGLRWIFQSYWGFKNAPQVADFNAYGKALLICAKGDGDLADEEREYAVGLIAGMHGPADLVEELKTDSGDGDLKEVLGAAEGAGASGACLLYDAIRVSAADGVLAPGELEQIEAAADLLGVGRDAVAQLVEIHQQEAELVKRRFELCYPDAESRPF</sequence>
<dbReference type="CDD" id="cd07311">
    <property type="entry name" value="terB_like_1"/>
    <property type="match status" value="1"/>
</dbReference>
<organism evidence="1 2">
    <name type="scientific">Streptomyces clavuligerus</name>
    <dbReference type="NCBI Taxonomy" id="1901"/>
    <lineage>
        <taxon>Bacteria</taxon>
        <taxon>Bacillati</taxon>
        <taxon>Actinomycetota</taxon>
        <taxon>Actinomycetes</taxon>
        <taxon>Kitasatosporales</taxon>
        <taxon>Streptomycetaceae</taxon>
        <taxon>Streptomyces</taxon>
    </lineage>
</organism>
<evidence type="ECO:0000313" key="1">
    <source>
        <dbReference type="EMBL" id="EFG04287.2"/>
    </source>
</evidence>
<dbReference type="EMBL" id="CM000914">
    <property type="protein sequence ID" value="EFG04287.2"/>
    <property type="molecule type" value="Genomic_DNA"/>
</dbReference>
<protein>
    <recommendedName>
        <fullName evidence="3">Co-chaperone DjlA N-terminal domain-containing protein</fullName>
    </recommendedName>
</protein>
<reference evidence="1 2" key="1">
    <citation type="journal article" date="2010" name="Genome Biol. Evol.">
        <title>The sequence of a 1.8-mb bacterial linear plasmid reveals a rich evolutionary reservoir of secondary metabolic pathways.</title>
        <authorList>
            <person name="Medema M.H."/>
            <person name="Trefzer A."/>
            <person name="Kovalchuk A."/>
            <person name="van den Berg M."/>
            <person name="Mueller U."/>
            <person name="Heijne W."/>
            <person name="Wu L."/>
            <person name="Alam M.T."/>
            <person name="Ronning C.M."/>
            <person name="Nierman W.C."/>
            <person name="Bovenberg R.A.L."/>
            <person name="Breitling R."/>
            <person name="Takano E."/>
        </authorList>
    </citation>
    <scope>NUCLEOTIDE SEQUENCE [LARGE SCALE GENOMIC DNA]</scope>
    <source>
        <strain evidence="2">ATCC 27064 / DSM 738 / JCM 4710 / NBRC 13307 / NCIMB 12785 / NRRL 3585 / VKM Ac-602</strain>
        <plasmid evidence="1">pSCL4</plasmid>
    </source>
</reference>
<accession>D5SK44</accession>
<dbReference type="InterPro" id="IPR029024">
    <property type="entry name" value="TerB-like"/>
</dbReference>
<gene>
    <name evidence="1" type="ORF">SCLAV_p0800</name>
</gene>
<dbReference type="AlphaFoldDB" id="D5SK44"/>
<evidence type="ECO:0000313" key="2">
    <source>
        <dbReference type="Proteomes" id="UP000002357"/>
    </source>
</evidence>
<evidence type="ECO:0008006" key="3">
    <source>
        <dbReference type="Google" id="ProtNLM"/>
    </source>
</evidence>
<name>D5SK44_STRCL</name>